<keyword evidence="1 2" id="KW-0812">Transmembrane</keyword>
<accession>A0A1H0JBY4</accession>
<dbReference type="Proteomes" id="UP000198793">
    <property type="component" value="Unassembled WGS sequence"/>
</dbReference>
<dbReference type="RefSeq" id="WP_090674389.1">
    <property type="nucleotide sequence ID" value="NZ_FNIT01000006.1"/>
</dbReference>
<dbReference type="EMBL" id="FNIT01000006">
    <property type="protein sequence ID" value="SDO41186.1"/>
    <property type="molecule type" value="Genomic_DNA"/>
</dbReference>
<proteinExistence type="predicted"/>
<dbReference type="STRING" id="1166073.SAMN05192530_106110"/>
<protein>
    <submittedName>
        <fullName evidence="2">Transmembrane transcriptional regulator (Anti-sigma factor RsiW)</fullName>
    </submittedName>
</protein>
<reference evidence="2 3" key="1">
    <citation type="submission" date="2016-10" db="EMBL/GenBank/DDBJ databases">
        <authorList>
            <person name="de Groot N.N."/>
        </authorList>
    </citation>
    <scope>NUCLEOTIDE SEQUENCE [LARGE SCALE GENOMIC DNA]</scope>
    <source>
        <strain evidence="3">L7-484,KACC 16230,DSM 25025</strain>
    </source>
</reference>
<feature type="transmembrane region" description="Helical" evidence="1">
    <location>
        <begin position="89"/>
        <end position="110"/>
    </location>
</feature>
<sequence>MNRIDLPVGEDDLQAYLDGRLGPDRLEAVRRYLEEHPAIAGDLERDRMLLGELRDRLGSKAAEPIPARLRISSIRAGVRRRRWSNVRSVAAVCAWIAVGGLGGWMANGLLVTSDPAPVRIARIAEDAMAAYRTFVVEVVHPVEVRADEEAHLVGWLSKRLRTPITAPDLTPLGYRLMGGRLLPGGSGPAAMLMYDDDAGSRLTLYVKTDETEETSFQFLEEDGVSAFLWRDRGLGYVVTAGTSREALMPVARLVYDELERQPEPKPANQL</sequence>
<keyword evidence="1" id="KW-0472">Membrane</keyword>
<evidence type="ECO:0000313" key="2">
    <source>
        <dbReference type="EMBL" id="SDO41186.1"/>
    </source>
</evidence>
<organism evidence="2 3">
    <name type="scientific">Aureimonas jatrophae</name>
    <dbReference type="NCBI Taxonomy" id="1166073"/>
    <lineage>
        <taxon>Bacteria</taxon>
        <taxon>Pseudomonadati</taxon>
        <taxon>Pseudomonadota</taxon>
        <taxon>Alphaproteobacteria</taxon>
        <taxon>Hyphomicrobiales</taxon>
        <taxon>Aurantimonadaceae</taxon>
        <taxon>Aureimonas</taxon>
    </lineage>
</organism>
<evidence type="ECO:0000256" key="1">
    <source>
        <dbReference type="SAM" id="Phobius"/>
    </source>
</evidence>
<dbReference type="AlphaFoldDB" id="A0A1H0JBY4"/>
<name>A0A1H0JBY4_9HYPH</name>
<dbReference type="OrthoDB" id="7187254at2"/>
<keyword evidence="3" id="KW-1185">Reference proteome</keyword>
<keyword evidence="1" id="KW-1133">Transmembrane helix</keyword>
<evidence type="ECO:0000313" key="3">
    <source>
        <dbReference type="Proteomes" id="UP000198793"/>
    </source>
</evidence>
<gene>
    <name evidence="2" type="ORF">SAMN05192530_106110</name>
</gene>